<dbReference type="RefSeq" id="WP_099255943.1">
    <property type="nucleotide sequence ID" value="NZ_NHOA01000113.1"/>
</dbReference>
<dbReference type="OrthoDB" id="236024at2157"/>
<gene>
    <name evidence="3" type="ORF">DJ69_12585</name>
</gene>
<feature type="transmembrane region" description="Helical" evidence="1">
    <location>
        <begin position="12"/>
        <end position="33"/>
    </location>
</feature>
<keyword evidence="4" id="KW-1185">Reference proteome</keyword>
<evidence type="ECO:0000259" key="2">
    <source>
        <dbReference type="Pfam" id="PF07790"/>
    </source>
</evidence>
<proteinExistence type="predicted"/>
<protein>
    <recommendedName>
        <fullName evidence="2">Archaeal Type IV pilin N-terminal domain-containing protein</fullName>
    </recommendedName>
</protein>
<accession>A0A2G1WGS5</accession>
<sequence length="172" mass="18215">MSKDDRAVTPVIATILMVAVVVVLATTISVYFYDLSNTIEPAPNAAFEQQLLDESGPNERLEVTLTHGGGIRANRVLIVATEPVDIGGPDTPPNSGFATVGEKLTEGEDQSGVGNYWTAGETIKLGREGDLSGITIRIVWNPTEVKKDGAGGTEPSEVIGENAAVIWEHTVE</sequence>
<dbReference type="InterPro" id="IPR012859">
    <property type="entry name" value="Pilin_N_archaeal"/>
</dbReference>
<dbReference type="AlphaFoldDB" id="A0A2G1WGS5"/>
<name>A0A2G1WGS5_9EURY</name>
<reference evidence="3 4" key="1">
    <citation type="journal article" date="2014" name="Front. Microbiol.">
        <title>Population and genomic analysis of the genus Halorubrum.</title>
        <authorList>
            <person name="Fullmer M.S."/>
            <person name="Soucy S.M."/>
            <person name="Swithers K.S."/>
            <person name="Makkay A.M."/>
            <person name="Wheeler R."/>
            <person name="Ventosa A."/>
            <person name="Gogarten J.P."/>
            <person name="Papke R.T."/>
        </authorList>
    </citation>
    <scope>NUCLEOTIDE SEQUENCE [LARGE SCALE GENOMIC DNA]</scope>
    <source>
        <strain evidence="3 4">C49</strain>
    </source>
</reference>
<evidence type="ECO:0000313" key="4">
    <source>
        <dbReference type="Proteomes" id="UP000222824"/>
    </source>
</evidence>
<organism evidence="3 4">
    <name type="scientific">Halorubrum persicum</name>
    <dbReference type="NCBI Taxonomy" id="1383844"/>
    <lineage>
        <taxon>Archaea</taxon>
        <taxon>Methanobacteriati</taxon>
        <taxon>Methanobacteriota</taxon>
        <taxon>Stenosarchaea group</taxon>
        <taxon>Halobacteria</taxon>
        <taxon>Halobacteriales</taxon>
        <taxon>Haloferacaceae</taxon>
        <taxon>Halorubrum</taxon>
    </lineage>
</organism>
<keyword evidence="1" id="KW-0812">Transmembrane</keyword>
<dbReference type="EMBL" id="NHOA01000113">
    <property type="protein sequence ID" value="PHQ38192.1"/>
    <property type="molecule type" value="Genomic_DNA"/>
</dbReference>
<dbReference type="Proteomes" id="UP000222824">
    <property type="component" value="Unassembled WGS sequence"/>
</dbReference>
<keyword evidence="1" id="KW-1133">Transmembrane helix</keyword>
<keyword evidence="1" id="KW-0472">Membrane</keyword>
<dbReference type="NCBIfam" id="TIGR02537">
    <property type="entry name" value="arch_flag_Nterm"/>
    <property type="match status" value="1"/>
</dbReference>
<evidence type="ECO:0000313" key="3">
    <source>
        <dbReference type="EMBL" id="PHQ38192.1"/>
    </source>
</evidence>
<evidence type="ECO:0000256" key="1">
    <source>
        <dbReference type="SAM" id="Phobius"/>
    </source>
</evidence>
<comment type="caution">
    <text evidence="3">The sequence shown here is derived from an EMBL/GenBank/DDBJ whole genome shotgun (WGS) entry which is preliminary data.</text>
</comment>
<feature type="domain" description="Archaeal Type IV pilin N-terminal" evidence="2">
    <location>
        <begin position="6"/>
        <end position="70"/>
    </location>
</feature>
<dbReference type="InterPro" id="IPR013373">
    <property type="entry name" value="Flagellin/pilin_N_arc"/>
</dbReference>
<dbReference type="Pfam" id="PF07790">
    <property type="entry name" value="Pilin_N"/>
    <property type="match status" value="1"/>
</dbReference>